<keyword evidence="1" id="KW-0812">Transmembrane</keyword>
<evidence type="ECO:0008006" key="3">
    <source>
        <dbReference type="Google" id="ProtNLM"/>
    </source>
</evidence>
<evidence type="ECO:0000256" key="1">
    <source>
        <dbReference type="SAM" id="Phobius"/>
    </source>
</evidence>
<keyword evidence="1" id="KW-1133">Transmembrane helix</keyword>
<organism evidence="2">
    <name type="scientific">Chlamydomonas leiostraca</name>
    <dbReference type="NCBI Taxonomy" id="1034604"/>
    <lineage>
        <taxon>Eukaryota</taxon>
        <taxon>Viridiplantae</taxon>
        <taxon>Chlorophyta</taxon>
        <taxon>core chlorophytes</taxon>
        <taxon>Chlorophyceae</taxon>
        <taxon>CS clade</taxon>
        <taxon>Chlamydomonadales</taxon>
        <taxon>Chlamydomonadaceae</taxon>
        <taxon>Chlamydomonas</taxon>
    </lineage>
</organism>
<name>A0A7S0RL63_9CHLO</name>
<proteinExistence type="predicted"/>
<gene>
    <name evidence="2" type="ORF">CLEI1391_LOCUS9637</name>
</gene>
<dbReference type="InterPro" id="IPR011990">
    <property type="entry name" value="TPR-like_helical_dom_sf"/>
</dbReference>
<protein>
    <recommendedName>
        <fullName evidence="3">KIF-binding protein</fullName>
    </recommendedName>
</protein>
<dbReference type="EMBL" id="HBFB01017205">
    <property type="protein sequence ID" value="CAD8680542.1"/>
    <property type="molecule type" value="Transcribed_RNA"/>
</dbReference>
<sequence length="342" mass="39133">MNETVYLIALIFTLGIFVFVMVLKYMQQKKLGKHYCLADIKLKRLSADSPTRKRLEAAKAMFEKGWQVLQDPLLEPHTCLEYFAKAVEIDEMGCGWKQKFENKLEQIGDFFTLPPKDDRDKYCSMLAEAYLVVLLYTVVTLYGKEDNDLEEDYRVVKTRLDVCASLQRDNPMIYKLRADLLQRFGSLADRPSLIKDLRRAITLAEGDKEGKNLKHCEGVDPVAQRAFLLAYCHHALAQLLHKDKDLKGALEHYAKAAEYADPDFVNLADCHFSVTILTLMLAKNVAPLEKPGILVKAMEHYKKGCDAEKRVLRYLPFVSTDVSRKLAKELTKKFAKTRAKSN</sequence>
<reference evidence="2" key="1">
    <citation type="submission" date="2021-01" db="EMBL/GenBank/DDBJ databases">
        <authorList>
            <person name="Corre E."/>
            <person name="Pelletier E."/>
            <person name="Niang G."/>
            <person name="Scheremetjew M."/>
            <person name="Finn R."/>
            <person name="Kale V."/>
            <person name="Holt S."/>
            <person name="Cochrane G."/>
            <person name="Meng A."/>
            <person name="Brown T."/>
            <person name="Cohen L."/>
        </authorList>
    </citation>
    <scope>NUCLEOTIDE SEQUENCE</scope>
    <source>
        <strain evidence="2">SAG 11-49</strain>
    </source>
</reference>
<feature type="transmembrane region" description="Helical" evidence="1">
    <location>
        <begin position="6"/>
        <end position="23"/>
    </location>
</feature>
<dbReference type="AlphaFoldDB" id="A0A7S0RL63"/>
<evidence type="ECO:0000313" key="2">
    <source>
        <dbReference type="EMBL" id="CAD8680542.1"/>
    </source>
</evidence>
<dbReference type="Gene3D" id="1.25.40.10">
    <property type="entry name" value="Tetratricopeptide repeat domain"/>
    <property type="match status" value="1"/>
</dbReference>
<accession>A0A7S0RL63</accession>
<keyword evidence="1" id="KW-0472">Membrane</keyword>